<keyword evidence="11 17" id="KW-0472">Membrane</keyword>
<evidence type="ECO:0000256" key="2">
    <source>
        <dbReference type="ARBA" id="ARBA00006474"/>
    </source>
</evidence>
<dbReference type="Gene3D" id="1.10.10.10">
    <property type="entry name" value="Winged helix-like DNA-binding domain superfamily/Winged helix DNA-binding domain"/>
    <property type="match status" value="1"/>
</dbReference>
<evidence type="ECO:0000256" key="6">
    <source>
        <dbReference type="ARBA" id="ARBA00022741"/>
    </source>
</evidence>
<dbReference type="GO" id="GO:0051301">
    <property type="term" value="P:cell division"/>
    <property type="evidence" value="ECO:0007669"/>
    <property type="project" value="UniProtKB-KW"/>
</dbReference>
<evidence type="ECO:0000256" key="11">
    <source>
        <dbReference type="ARBA" id="ARBA00023136"/>
    </source>
</evidence>
<dbReference type="SMART" id="SM00382">
    <property type="entry name" value="AAA"/>
    <property type="match status" value="1"/>
</dbReference>
<evidence type="ECO:0000256" key="12">
    <source>
        <dbReference type="ARBA" id="ARBA00023306"/>
    </source>
</evidence>
<dbReference type="RefSeq" id="WP_154554453.1">
    <property type="nucleotide sequence ID" value="NZ_VUNA01000010.1"/>
</dbReference>
<comment type="function">
    <text evidence="13">Essential cell division protein that coordinates cell division and chromosome segregation. The N-terminus is involved in assembly of the cell-division machinery. The C-terminus functions as a DNA motor that moves dsDNA in an ATP-dependent manner towards the dif recombination site, which is located within the replication terminus region. Required for activation of the Xer recombinase, allowing activation of chromosome unlinking by recombination.</text>
</comment>
<dbReference type="Proteomes" id="UP000469424">
    <property type="component" value="Unassembled WGS sequence"/>
</dbReference>
<dbReference type="InterPro" id="IPR027417">
    <property type="entry name" value="P-loop_NTPase"/>
</dbReference>
<dbReference type="InterPro" id="IPR036388">
    <property type="entry name" value="WH-like_DNA-bd_sf"/>
</dbReference>
<dbReference type="PROSITE" id="PS50901">
    <property type="entry name" value="FTSK"/>
    <property type="match status" value="1"/>
</dbReference>
<accession>A0A6N7XMV5</accession>
<proteinExistence type="inferred from homology"/>
<evidence type="ECO:0000256" key="5">
    <source>
        <dbReference type="ARBA" id="ARBA00022692"/>
    </source>
</evidence>
<evidence type="ECO:0000256" key="14">
    <source>
        <dbReference type="ARBA" id="ARBA00025923"/>
    </source>
</evidence>
<evidence type="ECO:0000256" key="3">
    <source>
        <dbReference type="ARBA" id="ARBA00022475"/>
    </source>
</evidence>
<dbReference type="Gene3D" id="3.40.50.300">
    <property type="entry name" value="P-loop containing nucleotide triphosphate hydrolases"/>
    <property type="match status" value="1"/>
</dbReference>
<dbReference type="Pfam" id="PF13491">
    <property type="entry name" value="FtsK_4TM"/>
    <property type="match status" value="1"/>
</dbReference>
<feature type="transmembrane region" description="Helical" evidence="17">
    <location>
        <begin position="83"/>
        <end position="108"/>
    </location>
</feature>
<keyword evidence="5 17" id="KW-0812">Transmembrane</keyword>
<feature type="compositionally biased region" description="Basic residues" evidence="16">
    <location>
        <begin position="1"/>
        <end position="17"/>
    </location>
</feature>
<keyword evidence="10" id="KW-0238">DNA-binding</keyword>
<dbReference type="InterPro" id="IPR036390">
    <property type="entry name" value="WH_DNA-bd_sf"/>
</dbReference>
<dbReference type="PANTHER" id="PTHR22683:SF41">
    <property type="entry name" value="DNA TRANSLOCASE FTSK"/>
    <property type="match status" value="1"/>
</dbReference>
<organism evidence="19 20">
    <name type="scientific">Mogibacterium kristiansenii</name>
    <dbReference type="NCBI Taxonomy" id="2606708"/>
    <lineage>
        <taxon>Bacteria</taxon>
        <taxon>Bacillati</taxon>
        <taxon>Bacillota</taxon>
        <taxon>Clostridia</taxon>
        <taxon>Peptostreptococcales</taxon>
        <taxon>Anaerovoracaceae</taxon>
        <taxon>Mogibacterium</taxon>
    </lineage>
</organism>
<evidence type="ECO:0000256" key="7">
    <source>
        <dbReference type="ARBA" id="ARBA00022829"/>
    </source>
</evidence>
<dbReference type="Pfam" id="PF01580">
    <property type="entry name" value="FtsK_SpoIIIE"/>
    <property type="match status" value="1"/>
</dbReference>
<evidence type="ECO:0000313" key="19">
    <source>
        <dbReference type="EMBL" id="MST70891.1"/>
    </source>
</evidence>
<feature type="transmembrane region" description="Helical" evidence="17">
    <location>
        <begin position="120"/>
        <end position="138"/>
    </location>
</feature>
<protein>
    <submittedName>
        <fullName evidence="19">DNA translocase FtsK</fullName>
    </submittedName>
</protein>
<feature type="domain" description="FtsK" evidence="18">
    <location>
        <begin position="563"/>
        <end position="755"/>
    </location>
</feature>
<reference evidence="19 20" key="1">
    <citation type="submission" date="2019-08" db="EMBL/GenBank/DDBJ databases">
        <title>In-depth cultivation of the pig gut microbiome towards novel bacterial diversity and tailored functional studies.</title>
        <authorList>
            <person name="Wylensek D."/>
            <person name="Hitch T.C.A."/>
            <person name="Clavel T."/>
        </authorList>
    </citation>
    <scope>NUCLEOTIDE SEQUENCE [LARGE SCALE GENOMIC DNA]</scope>
    <source>
        <strain evidence="19 20">WCA-MUC-591-APC-4B</strain>
    </source>
</reference>
<dbReference type="GO" id="GO:0007059">
    <property type="term" value="P:chromosome segregation"/>
    <property type="evidence" value="ECO:0007669"/>
    <property type="project" value="UniProtKB-KW"/>
</dbReference>
<feature type="transmembrane region" description="Helical" evidence="17">
    <location>
        <begin position="182"/>
        <end position="199"/>
    </location>
</feature>
<evidence type="ECO:0000256" key="1">
    <source>
        <dbReference type="ARBA" id="ARBA00004651"/>
    </source>
</evidence>
<dbReference type="InterPro" id="IPR041027">
    <property type="entry name" value="FtsK_alpha"/>
</dbReference>
<dbReference type="SUPFAM" id="SSF46785">
    <property type="entry name" value="Winged helix' DNA-binding domain"/>
    <property type="match status" value="1"/>
</dbReference>
<comment type="subunit">
    <text evidence="14">Homohexamer. Forms a ring that surrounds DNA.</text>
</comment>
<dbReference type="Pfam" id="PF17854">
    <property type="entry name" value="FtsK_alpha"/>
    <property type="match status" value="1"/>
</dbReference>
<dbReference type="InterPro" id="IPR050206">
    <property type="entry name" value="FtsK/SpoIIIE/SftA"/>
</dbReference>
<dbReference type="InterPro" id="IPR003593">
    <property type="entry name" value="AAA+_ATPase"/>
</dbReference>
<evidence type="ECO:0000256" key="13">
    <source>
        <dbReference type="ARBA" id="ARBA00024986"/>
    </source>
</evidence>
<dbReference type="Pfam" id="PF09397">
    <property type="entry name" value="FtsK_gamma"/>
    <property type="match status" value="1"/>
</dbReference>
<comment type="caution">
    <text evidence="19">The sequence shown here is derived from an EMBL/GenBank/DDBJ whole genome shotgun (WGS) entry which is preliminary data.</text>
</comment>
<evidence type="ECO:0000256" key="9">
    <source>
        <dbReference type="ARBA" id="ARBA00022989"/>
    </source>
</evidence>
<name>A0A6N7XMV5_9FIRM</name>
<dbReference type="Gene3D" id="3.30.980.40">
    <property type="match status" value="1"/>
</dbReference>
<feature type="transmembrane region" description="Helical" evidence="17">
    <location>
        <begin position="52"/>
        <end position="71"/>
    </location>
</feature>
<keyword evidence="20" id="KW-1185">Reference proteome</keyword>
<dbReference type="SMART" id="SM00843">
    <property type="entry name" value="Ftsk_gamma"/>
    <property type="match status" value="1"/>
</dbReference>
<dbReference type="InterPro" id="IPR002543">
    <property type="entry name" value="FtsK_dom"/>
</dbReference>
<comment type="subcellular location">
    <subcellularLocation>
        <location evidence="1">Cell membrane</location>
        <topology evidence="1">Multi-pass membrane protein</topology>
    </subcellularLocation>
</comment>
<keyword evidence="7" id="KW-0159">Chromosome partition</keyword>
<dbReference type="PANTHER" id="PTHR22683">
    <property type="entry name" value="SPORULATION PROTEIN RELATED"/>
    <property type="match status" value="1"/>
</dbReference>
<dbReference type="GO" id="GO:0005524">
    <property type="term" value="F:ATP binding"/>
    <property type="evidence" value="ECO:0007669"/>
    <property type="project" value="UniProtKB-UniRule"/>
</dbReference>
<keyword evidence="8 15" id="KW-0067">ATP-binding</keyword>
<feature type="binding site" evidence="15">
    <location>
        <begin position="580"/>
        <end position="587"/>
    </location>
    <ligand>
        <name>ATP</name>
        <dbReference type="ChEBI" id="CHEBI:30616"/>
    </ligand>
</feature>
<evidence type="ECO:0000256" key="10">
    <source>
        <dbReference type="ARBA" id="ARBA00023125"/>
    </source>
</evidence>
<gene>
    <name evidence="19" type="ORF">FYJ65_06005</name>
</gene>
<evidence type="ECO:0000256" key="8">
    <source>
        <dbReference type="ARBA" id="ARBA00022840"/>
    </source>
</evidence>
<evidence type="ECO:0000313" key="20">
    <source>
        <dbReference type="Proteomes" id="UP000469424"/>
    </source>
</evidence>
<keyword evidence="9 17" id="KW-1133">Transmembrane helix</keyword>
<evidence type="ECO:0000256" key="4">
    <source>
        <dbReference type="ARBA" id="ARBA00022618"/>
    </source>
</evidence>
<evidence type="ECO:0000256" key="15">
    <source>
        <dbReference type="PROSITE-ProRule" id="PRU00289"/>
    </source>
</evidence>
<dbReference type="InterPro" id="IPR025199">
    <property type="entry name" value="FtsK_4TM"/>
</dbReference>
<keyword evidence="6 15" id="KW-0547">Nucleotide-binding</keyword>
<dbReference type="GO" id="GO:0003677">
    <property type="term" value="F:DNA binding"/>
    <property type="evidence" value="ECO:0007669"/>
    <property type="project" value="UniProtKB-KW"/>
</dbReference>
<keyword evidence="4" id="KW-0132">Cell division</keyword>
<dbReference type="InterPro" id="IPR018541">
    <property type="entry name" value="Ftsk_gamma"/>
</dbReference>
<dbReference type="EMBL" id="VUNA01000010">
    <property type="protein sequence ID" value="MST70891.1"/>
    <property type="molecule type" value="Genomic_DNA"/>
</dbReference>
<dbReference type="AlphaFoldDB" id="A0A6N7XMV5"/>
<keyword evidence="12" id="KW-0131">Cell cycle</keyword>
<sequence length="911" mass="99776">MAVGSGKKKKQTKKTAAKTKETASSPHLKEWQEQIRELQEQRKRDYRILDKIWGIIFLAVGIFLVITTQLNTTGTFGNAIHSLAFGLFGLMAYALPYYFIALALCLFLRKMQHINGRTTFFSFLIFVVLCILNSYRYLDETNIQLSISAIGDFFDGGIQLRNGGVFGMWLGGLIIKLLGKPGLIIFAVAVIAISVLLVADTPISKYLGKKREQREEKTILREMLTEKREAQAKTMPEESGVPIITPSHSVPQVKNPLAFPMEEGARQNFMQNLEGADFGESIVTPKKEDPTISEIPAELPEEPKTESLQYGLDGGDSSYGNTGFGLDGGNASGAGLGLGLSGGFASPENAATAPNPFMDDFMSVDSATTESMGLNAEPEKVSALSTPAATENIKEIRKENTPTALENTEMALQAEENLAKKIPATSYVFPPVDLMKKPRAKQMQMNEHQLQQKAALLENTLQNFHVDARVLNVTQGSSVTRYEVQPAVGVKVSSITKLADDIALNLRAKSIRIEAPIPGKAAVGIEVENEKPDMVSIRELIDSKEFRNAASKISFAVGKDISGRNVIANLKEMPHLLIAGATGSGKSVCINTIITSLLYKALPDEVKLILIDPKVVELGNYNGIPHLLVPVVTDPKKAAAALNWAVNEMTQRYKFFAEESVKDLDSYNELMRANQEPDKVLPKIVIIIDELADLMMVAPSQVEESICRLAQLARAAGMHLIVATQRPSVDVVTGLIKANIPSRIAFSVSSQVDSRTILDVGGAEKLLGKGDMLYSPVGENKPLRIQGPYISDSETARIIDFVKKQGENGYDESVIQTIETPEKSQYGEVSDELTEDAIAFILKQKKASVSMLQRRFRIGYNRAASIIDEIEARGIISPADGSKPRQVLYTEEEYYDAIDSQNNGAEETTHE</sequence>
<dbReference type="GO" id="GO:0005886">
    <property type="term" value="C:plasma membrane"/>
    <property type="evidence" value="ECO:0007669"/>
    <property type="project" value="UniProtKB-SubCell"/>
</dbReference>
<feature type="transmembrane region" description="Helical" evidence="17">
    <location>
        <begin position="158"/>
        <end position="175"/>
    </location>
</feature>
<feature type="region of interest" description="Disordered" evidence="16">
    <location>
        <begin position="1"/>
        <end position="28"/>
    </location>
</feature>
<evidence type="ECO:0000256" key="17">
    <source>
        <dbReference type="SAM" id="Phobius"/>
    </source>
</evidence>
<keyword evidence="3" id="KW-1003">Cell membrane</keyword>
<evidence type="ECO:0000259" key="18">
    <source>
        <dbReference type="PROSITE" id="PS50901"/>
    </source>
</evidence>
<evidence type="ECO:0000256" key="16">
    <source>
        <dbReference type="SAM" id="MobiDB-lite"/>
    </source>
</evidence>
<comment type="similarity">
    <text evidence="2">Belongs to the FtsK/SpoIIIE/SftA family.</text>
</comment>
<dbReference type="SUPFAM" id="SSF52540">
    <property type="entry name" value="P-loop containing nucleoside triphosphate hydrolases"/>
    <property type="match status" value="1"/>
</dbReference>